<sequence length="363" mass="42086">MIISKLEHSDFIYYDLHSEEVYSNYINNTNAGIYADRLTSNTLDRIIKQLDGDHNSKNIVFDFKNINAVQPTLNSNFNELLIEGYKIIFLNITKKNVEDIGYKKIDNVNNIKKKLSIFDIYKSSSIEVDGFEYFYLHKDNVLDIVHSNLEIFDEIFNNKFQEELKKCREDYTEPHSSSFVYLSSYFNIRKLISHNKGFAFYSIYKLAIRIMYESRQSAGKTFLSNCNIEEFNKPILVCQSLTSSYIVSILANMLNFDVLILDKIGPINKIYNTLNKNIIEDKDYIIVSDLVCLGTEIKIAKNIIQFLGGNYLGNVSLIKTETLESKHIYKENATLAIFSIDKTNNKELDYYISTNLESKQLND</sequence>
<dbReference type="OrthoDB" id="1237483at2"/>
<evidence type="ECO:0000313" key="2">
    <source>
        <dbReference type="Proteomes" id="UP000321245"/>
    </source>
</evidence>
<protein>
    <submittedName>
        <fullName evidence="1">Uncharacterized protein</fullName>
    </submittedName>
</protein>
<name>A0A511NHH2_9FLAO</name>
<dbReference type="AlphaFoldDB" id="A0A511NHH2"/>
<reference evidence="1 2" key="1">
    <citation type="submission" date="2019-07" db="EMBL/GenBank/DDBJ databases">
        <title>Whole genome shotgun sequence of Empedobacter brevis NBRC 14943.</title>
        <authorList>
            <person name="Hosoyama A."/>
            <person name="Uohara A."/>
            <person name="Ohji S."/>
            <person name="Ichikawa N."/>
        </authorList>
    </citation>
    <scope>NUCLEOTIDE SEQUENCE [LARGE SCALE GENOMIC DNA]</scope>
    <source>
        <strain evidence="1 2">NBRC 14943</strain>
    </source>
</reference>
<gene>
    <name evidence="1" type="ORF">EB1_17380</name>
</gene>
<organism evidence="1 2">
    <name type="scientific">Empedobacter brevis NBRC 14943 = ATCC 43319</name>
    <dbReference type="NCBI Taxonomy" id="1218108"/>
    <lineage>
        <taxon>Bacteria</taxon>
        <taxon>Pseudomonadati</taxon>
        <taxon>Bacteroidota</taxon>
        <taxon>Flavobacteriia</taxon>
        <taxon>Flavobacteriales</taxon>
        <taxon>Weeksellaceae</taxon>
        <taxon>Empedobacter</taxon>
    </lineage>
</organism>
<dbReference type="RefSeq" id="WP_019976548.1">
    <property type="nucleotide sequence ID" value="NZ_BJXC01000010.1"/>
</dbReference>
<comment type="caution">
    <text evidence="1">The sequence shown here is derived from an EMBL/GenBank/DDBJ whole genome shotgun (WGS) entry which is preliminary data.</text>
</comment>
<accession>A0A511NHH2</accession>
<dbReference type="Proteomes" id="UP000321245">
    <property type="component" value="Unassembled WGS sequence"/>
</dbReference>
<dbReference type="GeneID" id="84651135"/>
<evidence type="ECO:0000313" key="1">
    <source>
        <dbReference type="EMBL" id="GEM51948.1"/>
    </source>
</evidence>
<dbReference type="EMBL" id="BJXC01000010">
    <property type="protein sequence ID" value="GEM51948.1"/>
    <property type="molecule type" value="Genomic_DNA"/>
</dbReference>
<proteinExistence type="predicted"/>
<keyword evidence="2" id="KW-1185">Reference proteome</keyword>
<dbReference type="STRING" id="1218108.GCA_000382425_03077"/>